<proteinExistence type="predicted"/>
<evidence type="ECO:0000313" key="1">
    <source>
        <dbReference type="EMBL" id="DAF48062.1"/>
    </source>
</evidence>
<reference evidence="1" key="1">
    <citation type="journal article" date="2021" name="Proc. Natl. Acad. Sci. U.S.A.">
        <title>A Catalog of Tens of Thousands of Viruses from Human Metagenomes Reveals Hidden Associations with Chronic Diseases.</title>
        <authorList>
            <person name="Tisza M.J."/>
            <person name="Buck C.B."/>
        </authorList>
    </citation>
    <scope>NUCLEOTIDE SEQUENCE</scope>
    <source>
        <strain evidence="1">CtgaY24</strain>
    </source>
</reference>
<sequence length="192" mass="21905">MAEQKFKVGDRVKITDFTGTIIGTKLVDNSVKYHVKIDQNRIYTWVSQSSLERMVSDVDNFKQTITVETERKTGETIIRISNPKFTTDEPTVRGTIVGDVINKPSEPKITDEQRTVLEGLYLLGYRYLACDDIRNALVAYETRPCKAEAIWYGGIHSISVNNITKVLNNLCSWEDKKPTSIEWLLGKKDKNE</sequence>
<accession>A0A8S5SAV4</accession>
<protein>
    <submittedName>
        <fullName evidence="1">Uncharacterized protein</fullName>
    </submittedName>
</protein>
<name>A0A8S5SAV4_9CAUD</name>
<dbReference type="EMBL" id="BK032562">
    <property type="protein sequence ID" value="DAF48062.1"/>
    <property type="molecule type" value="Genomic_DNA"/>
</dbReference>
<organism evidence="1">
    <name type="scientific">Siphoviridae sp. ctgaY24</name>
    <dbReference type="NCBI Taxonomy" id="2827911"/>
    <lineage>
        <taxon>Viruses</taxon>
        <taxon>Duplodnaviria</taxon>
        <taxon>Heunggongvirae</taxon>
        <taxon>Uroviricota</taxon>
        <taxon>Caudoviricetes</taxon>
    </lineage>
</organism>